<dbReference type="AlphaFoldDB" id="A0A3N5BDJ7"/>
<keyword evidence="3" id="KW-0282">Flagellum</keyword>
<evidence type="ECO:0000259" key="1">
    <source>
        <dbReference type="Pfam" id="PF07238"/>
    </source>
</evidence>
<dbReference type="Pfam" id="PF07238">
    <property type="entry name" value="PilZ"/>
    <property type="match status" value="1"/>
</dbReference>
<evidence type="ECO:0000259" key="2">
    <source>
        <dbReference type="Pfam" id="PF12945"/>
    </source>
</evidence>
<dbReference type="InterPro" id="IPR009875">
    <property type="entry name" value="PilZ_domain"/>
</dbReference>
<dbReference type="Gene3D" id="2.40.10.220">
    <property type="entry name" value="predicted glycosyltransferase like domains"/>
    <property type="match status" value="1"/>
</dbReference>
<feature type="domain" description="PilZ" evidence="1">
    <location>
        <begin position="99"/>
        <end position="210"/>
    </location>
</feature>
<evidence type="ECO:0000313" key="4">
    <source>
        <dbReference type="Proteomes" id="UP000276443"/>
    </source>
</evidence>
<organism evidence="3 4">
    <name type="scientific">Aquisalibacillus elongatus</name>
    <dbReference type="NCBI Taxonomy" id="485577"/>
    <lineage>
        <taxon>Bacteria</taxon>
        <taxon>Bacillati</taxon>
        <taxon>Bacillota</taxon>
        <taxon>Bacilli</taxon>
        <taxon>Bacillales</taxon>
        <taxon>Bacillaceae</taxon>
        <taxon>Aquisalibacillus</taxon>
    </lineage>
</organism>
<dbReference type="InterPro" id="IPR009926">
    <property type="entry name" value="T3SS_YcgR_PilZN"/>
</dbReference>
<dbReference type="RefSeq" id="WP_124219658.1">
    <property type="nucleotide sequence ID" value="NZ_RKRF01000007.1"/>
</dbReference>
<comment type="caution">
    <text evidence="3">The sequence shown here is derived from an EMBL/GenBank/DDBJ whole genome shotgun (WGS) entry which is preliminary data.</text>
</comment>
<accession>A0A3N5BDJ7</accession>
<proteinExistence type="predicted"/>
<keyword evidence="3" id="KW-0969">Cilium</keyword>
<dbReference type="SUPFAM" id="SSF141371">
    <property type="entry name" value="PilZ domain-like"/>
    <property type="match status" value="1"/>
</dbReference>
<reference evidence="3 4" key="1">
    <citation type="submission" date="2018-11" db="EMBL/GenBank/DDBJ databases">
        <title>Genomic Encyclopedia of Type Strains, Phase IV (KMG-IV): sequencing the most valuable type-strain genomes for metagenomic binning, comparative biology and taxonomic classification.</title>
        <authorList>
            <person name="Goeker M."/>
        </authorList>
    </citation>
    <scope>NUCLEOTIDE SEQUENCE [LARGE SCALE GENOMIC DNA]</scope>
    <source>
        <strain evidence="3 4">DSM 18090</strain>
    </source>
</reference>
<dbReference type="EMBL" id="RKRF01000007">
    <property type="protein sequence ID" value="RPF55754.1"/>
    <property type="molecule type" value="Genomic_DNA"/>
</dbReference>
<gene>
    <name evidence="3" type="ORF">EDC24_0638</name>
</gene>
<evidence type="ECO:0000313" key="3">
    <source>
        <dbReference type="EMBL" id="RPF55754.1"/>
    </source>
</evidence>
<keyword evidence="4" id="KW-1185">Reference proteome</keyword>
<dbReference type="Pfam" id="PF12945">
    <property type="entry name" value="PilZNR"/>
    <property type="match status" value="1"/>
</dbReference>
<protein>
    <submittedName>
        <fullName evidence="3">C-di-GMP-binding flagellar brake protein YcgR</fullName>
    </submittedName>
</protein>
<sequence>MFKIGQRLSIETFKDGEVDEQFQCRIVEVSQKTIYIDYPVNERTGRSSLFLDGSEFKVSYVHEDGNVYTFSSEVMERKKIKIPVLAIHKPNPKDIRKIQRREYVRVDVSLDVAIHPYTEELNPLMTRTIDISGGGVAVVGDGGQLNYQPGDQMKITLVLPFSSTHYNYLLTDVEVVRCIMGSGNEPSKITYKFVNITDQNREKIIKYCFEKQLENRRKTINR</sequence>
<keyword evidence="3" id="KW-0966">Cell projection</keyword>
<name>A0A3N5BDJ7_9BACI</name>
<dbReference type="OrthoDB" id="1951449at2"/>
<dbReference type="Proteomes" id="UP000276443">
    <property type="component" value="Unassembled WGS sequence"/>
</dbReference>
<feature type="domain" description="Type III secretion system flagellar brake protein YcgR PilZN" evidence="2">
    <location>
        <begin position="3"/>
        <end position="90"/>
    </location>
</feature>
<dbReference type="GO" id="GO:0035438">
    <property type="term" value="F:cyclic-di-GMP binding"/>
    <property type="evidence" value="ECO:0007669"/>
    <property type="project" value="InterPro"/>
</dbReference>